<comment type="caution">
    <text evidence="2">The sequence shown here is derived from an EMBL/GenBank/DDBJ whole genome shotgun (WGS) entry which is preliminary data.</text>
</comment>
<accession>A0A4Y7SPH8</accession>
<feature type="compositionally biased region" description="Low complexity" evidence="1">
    <location>
        <begin position="615"/>
        <end position="625"/>
    </location>
</feature>
<organism evidence="2 3">
    <name type="scientific">Coprinellus micaceus</name>
    <name type="common">Glistening ink-cap mushroom</name>
    <name type="synonym">Coprinus micaceus</name>
    <dbReference type="NCBI Taxonomy" id="71717"/>
    <lineage>
        <taxon>Eukaryota</taxon>
        <taxon>Fungi</taxon>
        <taxon>Dikarya</taxon>
        <taxon>Basidiomycota</taxon>
        <taxon>Agaricomycotina</taxon>
        <taxon>Agaricomycetes</taxon>
        <taxon>Agaricomycetidae</taxon>
        <taxon>Agaricales</taxon>
        <taxon>Agaricineae</taxon>
        <taxon>Psathyrellaceae</taxon>
        <taxon>Coprinellus</taxon>
    </lineage>
</organism>
<dbReference type="InterPro" id="IPR045142">
    <property type="entry name" value="BCAS3-like"/>
</dbReference>
<dbReference type="OrthoDB" id="25778at2759"/>
<dbReference type="EMBL" id="QPFP01000075">
    <property type="protein sequence ID" value="TEB23682.1"/>
    <property type="molecule type" value="Genomic_DNA"/>
</dbReference>
<protein>
    <submittedName>
        <fullName evidence="2">Uncharacterized protein</fullName>
    </submittedName>
</protein>
<name>A0A4Y7SPH8_COPMI</name>
<dbReference type="PANTHER" id="PTHR13268:SF0">
    <property type="entry name" value="BCAS3 MICROTUBULE ASSOCIATED CELL MIGRATION FACTOR"/>
    <property type="match status" value="1"/>
</dbReference>
<evidence type="ECO:0000313" key="3">
    <source>
        <dbReference type="Proteomes" id="UP000298030"/>
    </source>
</evidence>
<feature type="region of interest" description="Disordered" evidence="1">
    <location>
        <begin position="194"/>
        <end position="214"/>
    </location>
</feature>
<feature type="region of interest" description="Disordered" evidence="1">
    <location>
        <begin position="597"/>
        <end position="635"/>
    </location>
</feature>
<evidence type="ECO:0000313" key="2">
    <source>
        <dbReference type="EMBL" id="TEB23682.1"/>
    </source>
</evidence>
<dbReference type="STRING" id="71717.A0A4Y7SPH8"/>
<dbReference type="Proteomes" id="UP000298030">
    <property type="component" value="Unassembled WGS sequence"/>
</dbReference>
<evidence type="ECO:0000256" key="1">
    <source>
        <dbReference type="SAM" id="MobiDB-lite"/>
    </source>
</evidence>
<keyword evidence="3" id="KW-1185">Reference proteome</keyword>
<dbReference type="GO" id="GO:0042594">
    <property type="term" value="P:response to starvation"/>
    <property type="evidence" value="ECO:0007669"/>
    <property type="project" value="TreeGrafter"/>
</dbReference>
<feature type="compositionally biased region" description="Polar residues" evidence="1">
    <location>
        <begin position="409"/>
        <end position="419"/>
    </location>
</feature>
<feature type="region of interest" description="Disordered" evidence="1">
    <location>
        <begin position="407"/>
        <end position="441"/>
    </location>
</feature>
<dbReference type="AlphaFoldDB" id="A0A4Y7SPH8"/>
<feature type="compositionally biased region" description="Pro residues" evidence="1">
    <location>
        <begin position="194"/>
        <end position="207"/>
    </location>
</feature>
<dbReference type="GO" id="GO:0006914">
    <property type="term" value="P:autophagy"/>
    <property type="evidence" value="ECO:0007669"/>
    <property type="project" value="InterPro"/>
</dbReference>
<proteinExistence type="predicted"/>
<reference evidence="2 3" key="1">
    <citation type="journal article" date="2019" name="Nat. Ecol. Evol.">
        <title>Megaphylogeny resolves global patterns of mushroom evolution.</title>
        <authorList>
            <person name="Varga T."/>
            <person name="Krizsan K."/>
            <person name="Foldi C."/>
            <person name="Dima B."/>
            <person name="Sanchez-Garcia M."/>
            <person name="Sanchez-Ramirez S."/>
            <person name="Szollosi G.J."/>
            <person name="Szarkandi J.G."/>
            <person name="Papp V."/>
            <person name="Albert L."/>
            <person name="Andreopoulos W."/>
            <person name="Angelini C."/>
            <person name="Antonin V."/>
            <person name="Barry K.W."/>
            <person name="Bougher N.L."/>
            <person name="Buchanan P."/>
            <person name="Buyck B."/>
            <person name="Bense V."/>
            <person name="Catcheside P."/>
            <person name="Chovatia M."/>
            <person name="Cooper J."/>
            <person name="Damon W."/>
            <person name="Desjardin D."/>
            <person name="Finy P."/>
            <person name="Geml J."/>
            <person name="Haridas S."/>
            <person name="Hughes K."/>
            <person name="Justo A."/>
            <person name="Karasinski D."/>
            <person name="Kautmanova I."/>
            <person name="Kiss B."/>
            <person name="Kocsube S."/>
            <person name="Kotiranta H."/>
            <person name="LaButti K.M."/>
            <person name="Lechner B.E."/>
            <person name="Liimatainen K."/>
            <person name="Lipzen A."/>
            <person name="Lukacs Z."/>
            <person name="Mihaltcheva S."/>
            <person name="Morgado L.N."/>
            <person name="Niskanen T."/>
            <person name="Noordeloos M.E."/>
            <person name="Ohm R.A."/>
            <person name="Ortiz-Santana B."/>
            <person name="Ovrebo C."/>
            <person name="Racz N."/>
            <person name="Riley R."/>
            <person name="Savchenko A."/>
            <person name="Shiryaev A."/>
            <person name="Soop K."/>
            <person name="Spirin V."/>
            <person name="Szebenyi C."/>
            <person name="Tomsovsky M."/>
            <person name="Tulloss R.E."/>
            <person name="Uehling J."/>
            <person name="Grigoriev I.V."/>
            <person name="Vagvolgyi C."/>
            <person name="Papp T."/>
            <person name="Martin F.M."/>
            <person name="Miettinen O."/>
            <person name="Hibbett D.S."/>
            <person name="Nagy L.G."/>
        </authorList>
    </citation>
    <scope>NUCLEOTIDE SEQUENCE [LARGE SCALE GENOMIC DNA]</scope>
    <source>
        <strain evidence="2 3">FP101781</strain>
    </source>
</reference>
<gene>
    <name evidence="2" type="ORF">FA13DRAFT_1639598</name>
</gene>
<feature type="compositionally biased region" description="Basic residues" evidence="1">
    <location>
        <begin position="626"/>
        <end position="635"/>
    </location>
</feature>
<sequence>MKLRVVAEFVGSRSQPIAKLDFTPDGCGVYVVPRDGLVTKVFHLLPVPPSPSASTINVPSTTSTSGNDVKTGSVLPLYEFRRGRVKAAVVESVKGVPDGRWAGVVTRNRTVHVFAPNPLGGKAHISSHLDGRMRQGAPIVPTTARTAQNEPKAVELKPIVRLSGERLAHGEQGWSAENPPPAMAFTFVDQSTSLPPPLAPMPAPGSPLSPRATKAPKNYQDALLFDSATGMLYLQRITVESKLKSDSFVSGLGGGAVSGLVNAAINVSSSLGSKSISAASLPGGGAGPIAMTSNASGYELVGHANVVAHWDLRKRRGWEEIRGKVGSGGERERVGGGGSVGPDECLAQAELSTFSKSRSQRSRPIYLTHQFAFHTLGEDYHALIRKYRLDVHGSKIDVRRDIPIHAFGASTQGGPSSESFVEGFSPTRSSHPSHLGGGVPSSFDEPLASALAGEMEYAPSSNVLPMYPNGPGGGMGGTGRSLRNSIPIRKIGDGVSGGLGRIRRAVPSAVRSPRLGPSRSGGSGVDDVSDVLLEFDEEVDDFMAPRIVAPGQGGVGVSPGMDDDVVGTVDEEIWGDNGWDSQDRMAIEEEEQFHAISGTLSPQFEQEVMLPPPTGTSSTPSAGAAKAKKSKKTRK</sequence>
<dbReference type="GO" id="GO:0005737">
    <property type="term" value="C:cytoplasm"/>
    <property type="evidence" value="ECO:0007669"/>
    <property type="project" value="TreeGrafter"/>
</dbReference>
<dbReference type="PANTHER" id="PTHR13268">
    <property type="entry name" value="BREAST CARCINOMA AMPLIFIED SEQUENCE 3"/>
    <property type="match status" value="1"/>
</dbReference>